<gene>
    <name evidence="2" type="ORF">Pph01_54280</name>
</gene>
<proteinExistence type="predicted"/>
<evidence type="ECO:0000259" key="1">
    <source>
        <dbReference type="Pfam" id="PF17765"/>
    </source>
</evidence>
<dbReference type="EMBL" id="BOOP01000025">
    <property type="protein sequence ID" value="GII40425.1"/>
    <property type="molecule type" value="Genomic_DNA"/>
</dbReference>
<comment type="caution">
    <text evidence="2">The sequence shown here is derived from an EMBL/GenBank/DDBJ whole genome shotgun (WGS) entry which is preliminary data.</text>
</comment>
<dbReference type="CDD" id="cd00093">
    <property type="entry name" value="HTH_XRE"/>
    <property type="match status" value="1"/>
</dbReference>
<keyword evidence="3" id="KW-1185">Reference proteome</keyword>
<dbReference type="InterPro" id="IPR010982">
    <property type="entry name" value="Lambda_DNA-bd_dom_sf"/>
</dbReference>
<dbReference type="Gene3D" id="3.30.450.180">
    <property type="match status" value="1"/>
</dbReference>
<dbReference type="Pfam" id="PF17765">
    <property type="entry name" value="MLTR_LBD"/>
    <property type="match status" value="1"/>
</dbReference>
<dbReference type="GO" id="GO:0003677">
    <property type="term" value="F:DNA binding"/>
    <property type="evidence" value="ECO:0007669"/>
    <property type="project" value="InterPro"/>
</dbReference>
<evidence type="ECO:0000313" key="3">
    <source>
        <dbReference type="Proteomes" id="UP000622547"/>
    </source>
</evidence>
<dbReference type="PANTHER" id="PTHR35010">
    <property type="entry name" value="BLL4672 PROTEIN-RELATED"/>
    <property type="match status" value="1"/>
</dbReference>
<dbReference type="AlphaFoldDB" id="A0A8J3UKI9"/>
<feature type="domain" description="MmyB-like transcription regulator ligand binding" evidence="1">
    <location>
        <begin position="70"/>
        <end position="232"/>
    </location>
</feature>
<dbReference type="Pfam" id="PF13560">
    <property type="entry name" value="HTH_31"/>
    <property type="match status" value="1"/>
</dbReference>
<dbReference type="InterPro" id="IPR001387">
    <property type="entry name" value="Cro/C1-type_HTH"/>
</dbReference>
<reference evidence="2 3" key="1">
    <citation type="submission" date="2021-01" db="EMBL/GenBank/DDBJ databases">
        <title>Whole genome shotgun sequence of Planotetraspora phitsanulokensis NBRC 104273.</title>
        <authorList>
            <person name="Komaki H."/>
            <person name="Tamura T."/>
        </authorList>
    </citation>
    <scope>NUCLEOTIDE SEQUENCE [LARGE SCALE GENOMIC DNA]</scope>
    <source>
        <strain evidence="2 3">NBRC 104273</strain>
    </source>
</reference>
<organism evidence="2 3">
    <name type="scientific">Planotetraspora phitsanulokensis</name>
    <dbReference type="NCBI Taxonomy" id="575192"/>
    <lineage>
        <taxon>Bacteria</taxon>
        <taxon>Bacillati</taxon>
        <taxon>Actinomycetota</taxon>
        <taxon>Actinomycetes</taxon>
        <taxon>Streptosporangiales</taxon>
        <taxon>Streptosporangiaceae</taxon>
        <taxon>Planotetraspora</taxon>
    </lineage>
</organism>
<dbReference type="SUPFAM" id="SSF47413">
    <property type="entry name" value="lambda repressor-like DNA-binding domains"/>
    <property type="match status" value="1"/>
</dbReference>
<dbReference type="Proteomes" id="UP000622547">
    <property type="component" value="Unassembled WGS sequence"/>
</dbReference>
<evidence type="ECO:0000313" key="2">
    <source>
        <dbReference type="EMBL" id="GII40425.1"/>
    </source>
</evidence>
<dbReference type="PANTHER" id="PTHR35010:SF2">
    <property type="entry name" value="BLL4672 PROTEIN"/>
    <property type="match status" value="1"/>
</dbReference>
<dbReference type="Gene3D" id="1.10.260.40">
    <property type="entry name" value="lambda repressor-like DNA-binding domains"/>
    <property type="match status" value="1"/>
</dbReference>
<protein>
    <submittedName>
        <fullName evidence="2">Transcriptional regulator</fullName>
    </submittedName>
</protein>
<dbReference type="InterPro" id="IPR041413">
    <property type="entry name" value="MLTR_LBD"/>
</dbReference>
<name>A0A8J3UKI9_9ACTN</name>
<accession>A0A8J3UKI9</accession>
<sequence>MRRTEVALLAGVSVDYYTRLEQGRERHPSDQVLLSVAEALMLDAEATEHLYELARGRPRTRVPVDQVDVVNPGVLRFVKGCEHVSALVMNGRFDVLARNSLAEAIYQGMEHADNLLRLSFLNPAAPDFYPDWEEHSLVKVAHLRAAAGSDLHDPALVELIEELSLESEEFRRMWARHDVRPVTSATIRFRHRDVGDLLFGYHIFTIASAPSQQILMFEAEPGTRSERALAELRGIHLKGR</sequence>